<accession>A0AAV9I9F3</accession>
<evidence type="ECO:0000313" key="10">
    <source>
        <dbReference type="Proteomes" id="UP001300502"/>
    </source>
</evidence>
<evidence type="ECO:0000256" key="1">
    <source>
        <dbReference type="ARBA" id="ARBA00004141"/>
    </source>
</evidence>
<keyword evidence="8" id="KW-1133">Transmembrane helix</keyword>
<dbReference type="InterPro" id="IPR002067">
    <property type="entry name" value="MCP"/>
</dbReference>
<dbReference type="EMBL" id="JANCYU010000021">
    <property type="protein sequence ID" value="KAK4524017.1"/>
    <property type="molecule type" value="Genomic_DNA"/>
</dbReference>
<keyword evidence="2 7" id="KW-0813">Transport</keyword>
<keyword evidence="5 6" id="KW-0472">Membrane</keyword>
<dbReference type="PROSITE" id="PS50920">
    <property type="entry name" value="SOLCAR"/>
    <property type="match status" value="3"/>
</dbReference>
<dbReference type="AlphaFoldDB" id="A0AAV9I9F3"/>
<evidence type="ECO:0000256" key="5">
    <source>
        <dbReference type="ARBA" id="ARBA00023136"/>
    </source>
</evidence>
<comment type="caution">
    <text evidence="9">The sequence shown here is derived from an EMBL/GenBank/DDBJ whole genome shotgun (WGS) entry which is preliminary data.</text>
</comment>
<name>A0AAV9I9F3_9RHOD</name>
<dbReference type="InterPro" id="IPR023395">
    <property type="entry name" value="MCP_dom_sf"/>
</dbReference>
<evidence type="ECO:0000256" key="2">
    <source>
        <dbReference type="ARBA" id="ARBA00022448"/>
    </source>
</evidence>
<feature type="transmembrane region" description="Helical" evidence="8">
    <location>
        <begin position="214"/>
        <end position="235"/>
    </location>
</feature>
<evidence type="ECO:0000256" key="7">
    <source>
        <dbReference type="RuleBase" id="RU000488"/>
    </source>
</evidence>
<evidence type="ECO:0000256" key="6">
    <source>
        <dbReference type="PROSITE-ProRule" id="PRU00282"/>
    </source>
</evidence>
<dbReference type="PANTHER" id="PTHR24089">
    <property type="entry name" value="SOLUTE CARRIER FAMILY 25"/>
    <property type="match status" value="1"/>
</dbReference>
<dbReference type="SUPFAM" id="SSF103506">
    <property type="entry name" value="Mitochondrial carrier"/>
    <property type="match status" value="1"/>
</dbReference>
<dbReference type="GO" id="GO:0016020">
    <property type="term" value="C:membrane"/>
    <property type="evidence" value="ECO:0007669"/>
    <property type="project" value="UniProtKB-SubCell"/>
</dbReference>
<feature type="transmembrane region" description="Helical" evidence="8">
    <location>
        <begin position="172"/>
        <end position="194"/>
    </location>
</feature>
<evidence type="ECO:0000256" key="4">
    <source>
        <dbReference type="ARBA" id="ARBA00022737"/>
    </source>
</evidence>
<proteinExistence type="inferred from homology"/>
<reference evidence="9 10" key="1">
    <citation type="submission" date="2022-07" db="EMBL/GenBank/DDBJ databases">
        <title>Genome-wide signatures of adaptation to extreme environments.</title>
        <authorList>
            <person name="Cho C.H."/>
            <person name="Yoon H.S."/>
        </authorList>
    </citation>
    <scope>NUCLEOTIDE SEQUENCE [LARGE SCALE GENOMIC DNA]</scope>
    <source>
        <strain evidence="9 10">108.79 E11</strain>
    </source>
</reference>
<evidence type="ECO:0008006" key="11">
    <source>
        <dbReference type="Google" id="ProtNLM"/>
    </source>
</evidence>
<feature type="repeat" description="Solcar" evidence="6">
    <location>
        <begin position="8"/>
        <end position="99"/>
    </location>
</feature>
<sequence>MKHFRIEEEELWNLSLSGIATVVAKTLVAPIDRAKILLQVQPLTPLPWYARYRTGLEALKRIPREQGFWAYWRGNGVNLLRTIPGSGFKLFIYEYFKDQFFLPRNQSYDGFDLILRKVGAGVSAGTSAVIVFYPLDLVRTRFAADVSRQGLPREYTSILDCMKQICRNEGFFGLYSGVGTSILGVVPYITTAFVTYDLLRTFVPEEDTIWMRIHISKLILGASTGVIAQTITYPFDTVRRRMQMNSRSGLKKYNSILDCVLSMWKEGIRSFYRGVVMNMLRTVPGISIQMYVYDRLRQYALKR</sequence>
<dbReference type="Gene3D" id="1.50.40.10">
    <property type="entry name" value="Mitochondrial carrier domain"/>
    <property type="match status" value="1"/>
</dbReference>
<dbReference type="PRINTS" id="PR00926">
    <property type="entry name" value="MITOCARRIER"/>
</dbReference>
<comment type="subcellular location">
    <subcellularLocation>
        <location evidence="1">Membrane</location>
        <topology evidence="1">Multi-pass membrane protein</topology>
    </subcellularLocation>
</comment>
<protein>
    <recommendedName>
        <fullName evidence="11">ADP,ATP carrier protein</fullName>
    </recommendedName>
</protein>
<keyword evidence="10" id="KW-1185">Reference proteome</keyword>
<dbReference type="GO" id="GO:0055085">
    <property type="term" value="P:transmembrane transport"/>
    <property type="evidence" value="ECO:0007669"/>
    <property type="project" value="InterPro"/>
</dbReference>
<organism evidence="9 10">
    <name type="scientific">Galdieria yellowstonensis</name>
    <dbReference type="NCBI Taxonomy" id="3028027"/>
    <lineage>
        <taxon>Eukaryota</taxon>
        <taxon>Rhodophyta</taxon>
        <taxon>Bangiophyceae</taxon>
        <taxon>Galdieriales</taxon>
        <taxon>Galdieriaceae</taxon>
        <taxon>Galdieria</taxon>
    </lineage>
</organism>
<feature type="repeat" description="Solcar" evidence="6">
    <location>
        <begin position="112"/>
        <end position="202"/>
    </location>
</feature>
<feature type="repeat" description="Solcar" evidence="6">
    <location>
        <begin position="212"/>
        <end position="299"/>
    </location>
</feature>
<evidence type="ECO:0000313" key="9">
    <source>
        <dbReference type="EMBL" id="KAK4524017.1"/>
    </source>
</evidence>
<dbReference type="Proteomes" id="UP001300502">
    <property type="component" value="Unassembled WGS sequence"/>
</dbReference>
<keyword evidence="3 6" id="KW-0812">Transmembrane</keyword>
<evidence type="ECO:0000256" key="3">
    <source>
        <dbReference type="ARBA" id="ARBA00022692"/>
    </source>
</evidence>
<keyword evidence="4" id="KW-0677">Repeat</keyword>
<evidence type="ECO:0000256" key="8">
    <source>
        <dbReference type="SAM" id="Phobius"/>
    </source>
</evidence>
<dbReference type="InterPro" id="IPR018108">
    <property type="entry name" value="MCP_transmembrane"/>
</dbReference>
<gene>
    <name evidence="9" type="ORF">GAYE_SCF01G1916</name>
</gene>
<comment type="similarity">
    <text evidence="7">Belongs to the mitochondrial carrier (TC 2.A.29) family.</text>
</comment>
<dbReference type="Pfam" id="PF00153">
    <property type="entry name" value="Mito_carr"/>
    <property type="match status" value="3"/>
</dbReference>